<gene>
    <name evidence="1" type="ORF">PCOR1329_LOCUS62014</name>
</gene>
<dbReference type="EMBL" id="CAUYUJ010017818">
    <property type="protein sequence ID" value="CAK0878161.1"/>
    <property type="molecule type" value="Genomic_DNA"/>
</dbReference>
<protein>
    <submittedName>
        <fullName evidence="1">Uncharacterized protein</fullName>
    </submittedName>
</protein>
<name>A0ABN9VX25_9DINO</name>
<dbReference type="Proteomes" id="UP001189429">
    <property type="component" value="Unassembled WGS sequence"/>
</dbReference>
<feature type="non-terminal residue" evidence="1">
    <location>
        <position position="1"/>
    </location>
</feature>
<evidence type="ECO:0000313" key="2">
    <source>
        <dbReference type="Proteomes" id="UP001189429"/>
    </source>
</evidence>
<proteinExistence type="predicted"/>
<sequence>QVYHAVVVQLGDVLHRGTGPIMRDMNLCVHSMLVHRVKRNLAAREESPGSPWFVDMEFDEGCPCRNTSARRPAFGPRVPMPKGIRFISESAWRRPSYPAPRADAAIGEPAQNFGSDNPGPFQRGWAVFHGEQEKAASEARRKNRPAAAVPSLWRTVEARGRLFQIGAVGENGEETDDARLQGGGGVAAFRARMHRGRHGGDFFERRAHCLGAREARQTRDAAAAPEVIAHHGREGDGQAGGQIEVAALRATAGLAPPGSDA</sequence>
<reference evidence="1" key="1">
    <citation type="submission" date="2023-10" db="EMBL/GenBank/DDBJ databases">
        <authorList>
            <person name="Chen Y."/>
            <person name="Shah S."/>
            <person name="Dougan E. K."/>
            <person name="Thang M."/>
            <person name="Chan C."/>
        </authorList>
    </citation>
    <scope>NUCLEOTIDE SEQUENCE [LARGE SCALE GENOMIC DNA]</scope>
</reference>
<evidence type="ECO:0000313" key="1">
    <source>
        <dbReference type="EMBL" id="CAK0878161.1"/>
    </source>
</evidence>
<feature type="non-terminal residue" evidence="1">
    <location>
        <position position="261"/>
    </location>
</feature>
<comment type="caution">
    <text evidence="1">The sequence shown here is derived from an EMBL/GenBank/DDBJ whole genome shotgun (WGS) entry which is preliminary data.</text>
</comment>
<keyword evidence="2" id="KW-1185">Reference proteome</keyword>
<accession>A0ABN9VX25</accession>
<organism evidence="1 2">
    <name type="scientific">Prorocentrum cordatum</name>
    <dbReference type="NCBI Taxonomy" id="2364126"/>
    <lineage>
        <taxon>Eukaryota</taxon>
        <taxon>Sar</taxon>
        <taxon>Alveolata</taxon>
        <taxon>Dinophyceae</taxon>
        <taxon>Prorocentrales</taxon>
        <taxon>Prorocentraceae</taxon>
        <taxon>Prorocentrum</taxon>
    </lineage>
</organism>